<dbReference type="PANTHER" id="PTHR43662:SF3">
    <property type="entry name" value="DOMAIN PROTEIN, PUTATIVE (AFU_ORTHOLOGUE AFUA_6G11970)-RELATED"/>
    <property type="match status" value="1"/>
</dbReference>
<reference evidence="3 4" key="1">
    <citation type="submission" date="2016-06" db="EMBL/GenBank/DDBJ databases">
        <title>Evolution of pathogenesis and genome organization in the Tremellales.</title>
        <authorList>
            <person name="Cuomo C."/>
            <person name="Litvintseva A."/>
            <person name="Heitman J."/>
            <person name="Chen Y."/>
            <person name="Sun S."/>
            <person name="Springer D."/>
            <person name="Dromer F."/>
            <person name="Young S."/>
            <person name="Zeng Q."/>
            <person name="Chapman S."/>
            <person name="Gujja S."/>
            <person name="Saif S."/>
            <person name="Birren B."/>
        </authorList>
    </citation>
    <scope>NUCLEOTIDE SEQUENCE [LARGE SCALE GENOMIC DNA]</scope>
    <source>
        <strain evidence="3 4">CBS 6039</strain>
    </source>
</reference>
<feature type="domain" description="WSC" evidence="2">
    <location>
        <begin position="1176"/>
        <end position="1270"/>
    </location>
</feature>
<feature type="domain" description="WSC" evidence="2">
    <location>
        <begin position="704"/>
        <end position="798"/>
    </location>
</feature>
<feature type="domain" description="WSC" evidence="2">
    <location>
        <begin position="1015"/>
        <end position="1110"/>
    </location>
</feature>
<dbReference type="PANTHER" id="PTHR43662">
    <property type="match status" value="1"/>
</dbReference>
<dbReference type="Proteomes" id="UP000094065">
    <property type="component" value="Unassembled WGS sequence"/>
</dbReference>
<dbReference type="EMBL" id="AWGJ01000002">
    <property type="protein sequence ID" value="ODN82718.1"/>
    <property type="molecule type" value="Genomic_DNA"/>
</dbReference>
<dbReference type="InterPro" id="IPR002889">
    <property type="entry name" value="WSC_carb-bd"/>
</dbReference>
<feature type="domain" description="WSC" evidence="2">
    <location>
        <begin position="811"/>
        <end position="903"/>
    </location>
</feature>
<organism evidence="3 4">
    <name type="scientific">Cryptococcus amylolentus CBS 6039</name>
    <dbReference type="NCBI Taxonomy" id="1295533"/>
    <lineage>
        <taxon>Eukaryota</taxon>
        <taxon>Fungi</taxon>
        <taxon>Dikarya</taxon>
        <taxon>Basidiomycota</taxon>
        <taxon>Agaricomycotina</taxon>
        <taxon>Tremellomycetes</taxon>
        <taxon>Tremellales</taxon>
        <taxon>Cryptococcaceae</taxon>
        <taxon>Cryptococcus</taxon>
    </lineage>
</organism>
<evidence type="ECO:0000259" key="2">
    <source>
        <dbReference type="PROSITE" id="PS51212"/>
    </source>
</evidence>
<dbReference type="Pfam" id="PF01822">
    <property type="entry name" value="WSC"/>
    <property type="match status" value="9"/>
</dbReference>
<dbReference type="GeneID" id="30152314"/>
<feature type="domain" description="WSC" evidence="2">
    <location>
        <begin position="911"/>
        <end position="1004"/>
    </location>
</feature>
<feature type="chain" id="PRO_5009129508" description="WSC domain-containing protein" evidence="1">
    <location>
        <begin position="21"/>
        <end position="1484"/>
    </location>
</feature>
<accession>A0A1E3I2H7</accession>
<dbReference type="InterPro" id="IPR018535">
    <property type="entry name" value="DUF1996"/>
</dbReference>
<dbReference type="STRING" id="1295533.A0A1E3I2H7"/>
<feature type="domain" description="WSC" evidence="2">
    <location>
        <begin position="488"/>
        <end position="586"/>
    </location>
</feature>
<keyword evidence="1" id="KW-0732">Signal</keyword>
<sequence>MLVNPLHLLGALSAAVFATAGDSAWHLDYVNTLVNEALDPVVSPNAQASHMHKIIGGSRMAAYYNYDDYAGAKCSSLRVQADKSNYWMPNLYVLDNAGTSNVTFTPVPAKIRFYYFLAQNSDAELVSPFPKGLRMLAGSPNNKATTSVASFTCQINSGFTDSVILDNFNFERDCPWGMKTELYFPPCWDGVNLYKSDGSHMSYPSQDVRDGSCPWSHPVRLPAIQLEYTWYTSYHNPETALKGNLAWANGDTTGYGIHGDFVNGWDIDVLTTALHNDTSCRQGKATPMDECLTLYASFDASAQASCTPEKGTLTEPILGNADLVTIPRLPECNPIWGSSGSKPTCSPAVAGIDVSSFKGTDGAYTASTAERRDYVAPTTPGWHTIACLADISSLTGGVSYTDSSMTQESCQSTCLTAGYQYAATGQQGSTWNCKCGTGINSNAQVKPGMCTVACPGNSAELCGGSYLYNIYYAPNGTTSSTNSTRSDGSSYLGCYSNPSPTTAGLLGQSTYNFSSNSMTTEVCIQACAGQGAKWAATNSQKNCFCGTSLTYGTGTFVNDNQCTTKCSGNSSEICGDYYKDSVYDISQVTGAAVAGYAAGYQGCYTDSGSHLGLTANSWTLSSMSVNQCINGCSELGYGYAGLYSGSQCYCGNTPSSTKSVLPTSQCQTKCAGNSTGTCGGSAAMDLYTVTSATVTPATVAAKKPSSYLGCFKDAGSNLAFSNAYSYSATTMSVEICKSACLELGYAYSGVENGNQCKCGAAAPSSQQMVSSLYCTTNCTNTASETCGASGYIEAYSLANSTASTAMPGLSASAYVGCYQNSDRVLSTYSYTDSSLTVESCRSSCSGLGYSLASVYIGNSCGCGNSISSSLTKLPASQCQSYTCKGNTTEYCGGSTQAAIYNTTGSATSTSAEGYTGCYSPGTFLTSAGLNYNGDYMTTGLCRRTCRANSYSIAALTNANACYCGNSTSYGAVAASSVCNAACTGNSTLTCGGTHSAALSVYDTTGAGSQPPSGYPANYVGCITDNPRKLPNLTYTNGGMSSSLCKGQAVKSFGSGGLQYGTENGNECYAAPLSVKINTPLFPESYCTSKCAGNSAEICGSGGRLSWYIVQGNAAGGTTTSAAATSTTSNATSAAATSTTSNATTSAVSTSASSSAAASSTSSAAGATTSGITVVDGTTYLGCYSDSGTDHTLNGTKSITNTMTAKTCVSYCSGLGYAYAGVEYYNECYCGSYAPLASRKDSTNAKCLYACKGDSSQFCGGSARVAIYQASSVSSSAAASTSKASSVASTSAASTSKASSSVASTSATASSTSKASTTSAAASTSAASSTSKASTSTSSSSSVAASSTSLAITTITGSTYLGCYSDSGTDRTLNGTKSSTSTMTAKTCVSYCAGLGYQYAGVEYYNECYCGNTAPPSTKKDSTDAKCLYACKGDSTQTCGGSARLGIYYTSSISTTKAARRSLPTRESERDISRVVHRRRGLGRV</sequence>
<dbReference type="SMART" id="SM00321">
    <property type="entry name" value="WSC"/>
    <property type="match status" value="9"/>
</dbReference>
<dbReference type="PROSITE" id="PS51212">
    <property type="entry name" value="WSC"/>
    <property type="match status" value="9"/>
</dbReference>
<evidence type="ECO:0000256" key="1">
    <source>
        <dbReference type="SAM" id="SignalP"/>
    </source>
</evidence>
<dbReference type="RefSeq" id="XP_018996718.1">
    <property type="nucleotide sequence ID" value="XM_019134291.1"/>
</dbReference>
<comment type="caution">
    <text evidence="3">The sequence shown here is derived from an EMBL/GenBank/DDBJ whole genome shotgun (WGS) entry which is preliminary data.</text>
</comment>
<keyword evidence="4" id="KW-1185">Reference proteome</keyword>
<evidence type="ECO:0000313" key="3">
    <source>
        <dbReference type="EMBL" id="ODN82718.1"/>
    </source>
</evidence>
<protein>
    <recommendedName>
        <fullName evidence="2">WSC domain-containing protein</fullName>
    </recommendedName>
</protein>
<gene>
    <name evidence="3" type="ORF">L202_01005</name>
</gene>
<name>A0A1E3I2H7_9TREE</name>
<feature type="domain" description="WSC" evidence="2">
    <location>
        <begin position="1356"/>
        <end position="1450"/>
    </location>
</feature>
<feature type="signal peptide" evidence="1">
    <location>
        <begin position="1"/>
        <end position="20"/>
    </location>
</feature>
<evidence type="ECO:0000313" key="4">
    <source>
        <dbReference type="Proteomes" id="UP000094065"/>
    </source>
</evidence>
<feature type="domain" description="WSC" evidence="2">
    <location>
        <begin position="597"/>
        <end position="690"/>
    </location>
</feature>
<proteinExistence type="predicted"/>
<feature type="domain" description="WSC" evidence="2">
    <location>
        <begin position="381"/>
        <end position="474"/>
    </location>
</feature>
<dbReference type="OrthoDB" id="74764at2759"/>
<dbReference type="Pfam" id="PF09362">
    <property type="entry name" value="DUF1996"/>
    <property type="match status" value="1"/>
</dbReference>